<keyword evidence="3" id="KW-1185">Reference proteome</keyword>
<feature type="region of interest" description="Disordered" evidence="1">
    <location>
        <begin position="343"/>
        <end position="366"/>
    </location>
</feature>
<accession>A0ABY5Q9F6</accession>
<geneLocation type="plasmid" evidence="2 3">
    <name>unnamed1</name>
</geneLocation>
<dbReference type="Proteomes" id="UP001057738">
    <property type="component" value="Plasmid unnamed1"/>
</dbReference>
<name>A0ABY5Q9F6_9ACTN</name>
<organism evidence="2 3">
    <name type="scientific">Streptomyces yangpuensis</name>
    <dbReference type="NCBI Taxonomy" id="1648182"/>
    <lineage>
        <taxon>Bacteria</taxon>
        <taxon>Bacillati</taxon>
        <taxon>Actinomycetota</taxon>
        <taxon>Actinomycetes</taxon>
        <taxon>Kitasatosporales</taxon>
        <taxon>Streptomycetaceae</taxon>
        <taxon>Streptomyces</taxon>
    </lineage>
</organism>
<proteinExistence type="predicted"/>
<dbReference type="EMBL" id="CP102515">
    <property type="protein sequence ID" value="UUY52295.1"/>
    <property type="molecule type" value="Genomic_DNA"/>
</dbReference>
<gene>
    <name evidence="2" type="ORF">NRK68_34000</name>
</gene>
<protein>
    <submittedName>
        <fullName evidence="2">DUF6292 family protein</fullName>
    </submittedName>
</protein>
<sequence length="366" mass="39286">MTKEKNVIRAGRLQHVQTMSDLADALGKKLTTIRNQKPYAAEGHPAPISSPDARNQLWDAEQTAAYYAGQPIPELPQADDDEDLLDRHEAAELLGIAPVTWNTYKKDPALAAGVVLVPAGPKGTEHWPRRLVLAYKDSRPGRGAGGGRREGSGDMIPRDQILPRIAELLDANPAVTVEAVSGTLGITKFPTAQSGLATLRGRRIADLAEKQSGLDLKDAALQLGYPPITHRAAVAFAERELSARSAQPYLQHTADVLAAAGIAQQAQVEMRQLHGGALAAALLLDIDQPAAAAVWDSRYGWRTATSRRHPIGKHTDTAPEGEGIRYLGTGLKPDPEELLAALRDQRRGTKRPKATAEEGTGLEVAE</sequence>
<evidence type="ECO:0000256" key="1">
    <source>
        <dbReference type="SAM" id="MobiDB-lite"/>
    </source>
</evidence>
<evidence type="ECO:0000313" key="2">
    <source>
        <dbReference type="EMBL" id="UUY52295.1"/>
    </source>
</evidence>
<reference evidence="2" key="1">
    <citation type="submission" date="2022-08" db="EMBL/GenBank/DDBJ databases">
        <authorList>
            <person name="Tian L."/>
        </authorList>
    </citation>
    <scope>NUCLEOTIDE SEQUENCE</scope>
    <source>
        <strain evidence="2">CM253</strain>
        <plasmid evidence="2">unnamed1</plasmid>
    </source>
</reference>
<evidence type="ECO:0000313" key="3">
    <source>
        <dbReference type="Proteomes" id="UP001057738"/>
    </source>
</evidence>
<keyword evidence="2" id="KW-0614">Plasmid</keyword>
<dbReference type="GeneID" id="95578552"/>
<dbReference type="RefSeq" id="WP_257858036.1">
    <property type="nucleotide sequence ID" value="NZ_CP102515.1"/>
</dbReference>